<feature type="compositionally biased region" description="Basic and acidic residues" evidence="1">
    <location>
        <begin position="679"/>
        <end position="730"/>
    </location>
</feature>
<feature type="compositionally biased region" description="Polar residues" evidence="1">
    <location>
        <begin position="794"/>
        <end position="803"/>
    </location>
</feature>
<feature type="region of interest" description="Disordered" evidence="1">
    <location>
        <begin position="472"/>
        <end position="826"/>
    </location>
</feature>
<accession>A0A3Q0ILD0</accession>
<feature type="region of interest" description="Disordered" evidence="1">
    <location>
        <begin position="1"/>
        <end position="110"/>
    </location>
</feature>
<name>A0A3Q0ILD0_DIACI</name>
<organism evidence="2 3">
    <name type="scientific">Diaphorina citri</name>
    <name type="common">Asian citrus psyllid</name>
    <dbReference type="NCBI Taxonomy" id="121845"/>
    <lineage>
        <taxon>Eukaryota</taxon>
        <taxon>Metazoa</taxon>
        <taxon>Ecdysozoa</taxon>
        <taxon>Arthropoda</taxon>
        <taxon>Hexapoda</taxon>
        <taxon>Insecta</taxon>
        <taxon>Pterygota</taxon>
        <taxon>Neoptera</taxon>
        <taxon>Paraneoptera</taxon>
        <taxon>Hemiptera</taxon>
        <taxon>Sternorrhyncha</taxon>
        <taxon>Psylloidea</taxon>
        <taxon>Psyllidae</taxon>
        <taxon>Diaphorininae</taxon>
        <taxon>Diaphorina</taxon>
    </lineage>
</organism>
<feature type="compositionally biased region" description="Low complexity" evidence="1">
    <location>
        <begin position="817"/>
        <end position="826"/>
    </location>
</feature>
<dbReference type="STRING" id="121845.A0A3Q0ILD0"/>
<feature type="compositionally biased region" description="Low complexity" evidence="1">
    <location>
        <begin position="481"/>
        <end position="491"/>
    </location>
</feature>
<evidence type="ECO:0000256" key="1">
    <source>
        <dbReference type="SAM" id="MobiDB-lite"/>
    </source>
</evidence>
<feature type="compositionally biased region" description="Basic and acidic residues" evidence="1">
    <location>
        <begin position="360"/>
        <end position="370"/>
    </location>
</feature>
<dbReference type="KEGG" id="dci:103506123"/>
<feature type="compositionally biased region" description="Basic and acidic residues" evidence="1">
    <location>
        <begin position="34"/>
        <end position="48"/>
    </location>
</feature>
<dbReference type="AlphaFoldDB" id="A0A3Q0ILD0"/>
<keyword evidence="2" id="KW-1185">Reference proteome</keyword>
<gene>
    <name evidence="3" type="primary">LOC103506123</name>
</gene>
<protein>
    <submittedName>
        <fullName evidence="3">Otolith matrix protein OMM-64-like</fullName>
    </submittedName>
</protein>
<feature type="region of interest" description="Disordered" evidence="1">
    <location>
        <begin position="349"/>
        <end position="372"/>
    </location>
</feature>
<feature type="region of interest" description="Disordered" evidence="1">
    <location>
        <begin position="189"/>
        <end position="248"/>
    </location>
</feature>
<feature type="compositionally biased region" description="Basic and acidic residues" evidence="1">
    <location>
        <begin position="548"/>
        <end position="558"/>
    </location>
</feature>
<dbReference type="GeneID" id="103506123"/>
<feature type="compositionally biased region" description="Polar residues" evidence="1">
    <location>
        <begin position="49"/>
        <end position="60"/>
    </location>
</feature>
<sequence>MQLRLIPMKKSGIAESKEDASEQSGKRKSSRHSTKTDGNERTDSDTSKNDGSSGKSSTRNGDYEGGVRIATRKSEISGTTTRITIPESGTNRISTRKGDNEASFTNNDGAASKEAVRHETAVGLKKTFSHEVIDQDGKTIWVQFTKDVNATQNNTVNIPAYIASILETAKVRLEVIDFARTIDAWEDKTKVESDSTQESGKDFPERRKRVAGRNTDKVGKETNLNTSKDGGKGTSLPGKTLGERSKDNAVVGNIHKEFEESDKSIGEDDSVCKLVEIILRLKSIRSAAKALSEETSEAFQGFDARDLETARAESSLNEKLLLHRMQSSWDTMMRSRELETITVEETLTTTENGRDTTVTNEKRSSERSENDSVVEIILNKKRPSERIVKDSPAEQIGNKKRPSGRLDKEITVEEVAKKRSSERIEKVDVVSKRQSRRLNLSRSEISTGDEAEVVIKKADKLRAENELMKESEKAVVKESASKSAAENAVESTDSKAPERKTPKEITKDTSYFDSNRYGQRLKSREIETITVEETLTTTENGRDTTVTNEKRSSERSENDSVVEIILNKKRPSERIVKESPPEQIGNKKRPSGRLDKETVEEVAKKRSSERIEKVDVVSKRQSRRLNLSRSETSTGDEAEVVIKKADELRVENELIKESEKAVVKESASNSAAENAVESTDSKATERKTPKEITKDTETRKERKSETEKDIDTNETDKDTNKNIEKERSETPEDQDSNESIEKERMVRVRVSVERVMESEISENKDLDKESKMVSKSEDGKKDVRDKGKRDGSVIQDSGKTDTQGAKEKAPPFPPPLLATTLTTYQL</sequence>
<proteinExistence type="predicted"/>
<feature type="compositionally biased region" description="Basic and acidic residues" evidence="1">
    <location>
        <begin position="640"/>
        <end position="663"/>
    </location>
</feature>
<dbReference type="RefSeq" id="XP_026677059.1">
    <property type="nucleotide sequence ID" value="XM_026821258.1"/>
</dbReference>
<feature type="compositionally biased region" description="Basic and acidic residues" evidence="1">
    <location>
        <begin position="739"/>
        <end position="791"/>
    </location>
</feature>
<feature type="compositionally biased region" description="Polar residues" evidence="1">
    <location>
        <begin position="76"/>
        <end position="93"/>
    </location>
</feature>
<feature type="compositionally biased region" description="Polar residues" evidence="1">
    <location>
        <begin position="624"/>
        <end position="633"/>
    </location>
</feature>
<dbReference type="PaxDb" id="121845-A0A3Q0ILD0"/>
<feature type="compositionally biased region" description="Low complexity" evidence="1">
    <location>
        <begin position="528"/>
        <end position="539"/>
    </location>
</feature>
<feature type="compositionally biased region" description="Basic and acidic residues" evidence="1">
    <location>
        <begin position="592"/>
        <end position="618"/>
    </location>
</feature>
<evidence type="ECO:0000313" key="3">
    <source>
        <dbReference type="RefSeq" id="XP_026677059.1"/>
    </source>
</evidence>
<evidence type="ECO:0000313" key="2">
    <source>
        <dbReference type="Proteomes" id="UP000079169"/>
    </source>
</evidence>
<reference evidence="3" key="1">
    <citation type="submission" date="2025-08" db="UniProtKB">
        <authorList>
            <consortium name="RefSeq"/>
        </authorList>
    </citation>
    <scope>IDENTIFICATION</scope>
</reference>
<feature type="compositionally biased region" description="Basic and acidic residues" evidence="1">
    <location>
        <begin position="570"/>
        <end position="580"/>
    </location>
</feature>
<dbReference type="Proteomes" id="UP000079169">
    <property type="component" value="Unplaced"/>
</dbReference>
<feature type="compositionally biased region" description="Basic and acidic residues" evidence="1">
    <location>
        <begin position="492"/>
        <end position="507"/>
    </location>
</feature>
<feature type="compositionally biased region" description="Polar residues" evidence="1">
    <location>
        <begin position="508"/>
        <end position="517"/>
    </location>
</feature>
<feature type="compositionally biased region" description="Basic and acidic residues" evidence="1">
    <location>
        <begin position="189"/>
        <end position="205"/>
    </location>
</feature>
<feature type="compositionally biased region" description="Low complexity" evidence="1">
    <location>
        <begin position="664"/>
        <end position="678"/>
    </location>
</feature>